<evidence type="ECO:0000256" key="5">
    <source>
        <dbReference type="PIRNR" id="PIRNR037511"/>
    </source>
</evidence>
<dbReference type="CDD" id="cd11567">
    <property type="entry name" value="YciH_like"/>
    <property type="match status" value="1"/>
</dbReference>
<dbReference type="HOGENOM" id="CLU_082805_6_1_2"/>
<evidence type="ECO:0000256" key="1">
    <source>
        <dbReference type="ARBA" id="ARBA00005422"/>
    </source>
</evidence>
<protein>
    <recommendedName>
        <fullName evidence="4 5">Protein translation factor SUI1 homolog</fullName>
    </recommendedName>
</protein>
<accession>E3GZC6</accession>
<evidence type="ECO:0000256" key="3">
    <source>
        <dbReference type="ARBA" id="ARBA00022917"/>
    </source>
</evidence>
<dbReference type="GO" id="GO:0002188">
    <property type="term" value="P:translation reinitiation"/>
    <property type="evidence" value="ECO:0007669"/>
    <property type="project" value="UniProtKB-UniRule"/>
</dbReference>
<dbReference type="PANTHER" id="PTHR12789:SF0">
    <property type="entry name" value="DENSITY-REGULATED PROTEIN"/>
    <property type="match status" value="1"/>
</dbReference>
<sequence length="102" mass="11638">MKKICEKCGLPKELCVCEEIARETQRIKIYTVKRRFGKIMTIVEGIDSQEIDLKKLTKDLKSKCACGGTTKDGRIELQGDHKEKVKKVLIKKGFPEDAIEVR</sequence>
<dbReference type="STRING" id="523846.Mfer_0860"/>
<dbReference type="NCBIfam" id="NF002096">
    <property type="entry name" value="PRK00939.1"/>
    <property type="match status" value="1"/>
</dbReference>
<dbReference type="PROSITE" id="PS50296">
    <property type="entry name" value="SUI1"/>
    <property type="match status" value="1"/>
</dbReference>
<dbReference type="HAMAP" id="MF_00604">
    <property type="entry name" value="SUI1"/>
    <property type="match status" value="1"/>
</dbReference>
<dbReference type="InterPro" id="IPR005872">
    <property type="entry name" value="SUI1_arc_bac"/>
</dbReference>
<dbReference type="InterPro" id="IPR022851">
    <property type="entry name" value="SUI1_arc"/>
</dbReference>
<dbReference type="InterPro" id="IPR036877">
    <property type="entry name" value="SUI1_dom_sf"/>
</dbReference>
<dbReference type="GO" id="GO:0006417">
    <property type="term" value="P:regulation of translation"/>
    <property type="evidence" value="ECO:0007669"/>
    <property type="project" value="UniProtKB-UniRule"/>
</dbReference>
<evidence type="ECO:0000256" key="2">
    <source>
        <dbReference type="ARBA" id="ARBA00022845"/>
    </source>
</evidence>
<dbReference type="KEGG" id="mfv:Mfer_0860"/>
<keyword evidence="8" id="KW-1185">Reference proteome</keyword>
<proteinExistence type="inferred from homology"/>
<keyword evidence="3 4" id="KW-0648">Protein biosynthesis</keyword>
<dbReference type="NCBIfam" id="TIGR01158">
    <property type="entry name" value="SUI1_rel"/>
    <property type="match status" value="1"/>
</dbReference>
<dbReference type="SUPFAM" id="SSF55159">
    <property type="entry name" value="eIF1-like"/>
    <property type="match status" value="1"/>
</dbReference>
<keyword evidence="2 4" id="KW-0810">Translation regulation</keyword>
<dbReference type="InterPro" id="IPR001950">
    <property type="entry name" value="SUI1"/>
</dbReference>
<evidence type="ECO:0000313" key="8">
    <source>
        <dbReference type="Proteomes" id="UP000002315"/>
    </source>
</evidence>
<dbReference type="PANTHER" id="PTHR12789">
    <property type="entry name" value="DENSITY-REGULATED PROTEIN HOMOLOG"/>
    <property type="match status" value="1"/>
</dbReference>
<dbReference type="GO" id="GO:0003743">
    <property type="term" value="F:translation initiation factor activity"/>
    <property type="evidence" value="ECO:0007669"/>
    <property type="project" value="UniProtKB-UniRule"/>
</dbReference>
<gene>
    <name evidence="7" type="ordered locus">Mfer_0860</name>
</gene>
<dbReference type="OrthoDB" id="11182at2157"/>
<evidence type="ECO:0000256" key="4">
    <source>
        <dbReference type="HAMAP-Rule" id="MF_00604"/>
    </source>
</evidence>
<evidence type="ECO:0000313" key="7">
    <source>
        <dbReference type="EMBL" id="ADP77658.1"/>
    </source>
</evidence>
<feature type="domain" description="SUI1" evidence="6">
    <location>
        <begin position="27"/>
        <end position="93"/>
    </location>
</feature>
<dbReference type="EMBL" id="CP002278">
    <property type="protein sequence ID" value="ADP77658.1"/>
    <property type="molecule type" value="Genomic_DNA"/>
</dbReference>
<dbReference type="PIRSF" id="PIRSF037511">
    <property type="entry name" value="Transl_init_SUI1_pro"/>
    <property type="match status" value="1"/>
</dbReference>
<dbReference type="InterPro" id="IPR050318">
    <property type="entry name" value="DENR/SUI1_TIF"/>
</dbReference>
<dbReference type="GO" id="GO:0003729">
    <property type="term" value="F:mRNA binding"/>
    <property type="evidence" value="ECO:0007669"/>
    <property type="project" value="TreeGrafter"/>
</dbReference>
<name>E3GZC6_METFV</name>
<dbReference type="GO" id="GO:0001731">
    <property type="term" value="P:formation of translation preinitiation complex"/>
    <property type="evidence" value="ECO:0007669"/>
    <property type="project" value="UniProtKB-UniRule"/>
</dbReference>
<comment type="similarity">
    <text evidence="1 4 5">Belongs to the SUI1 family.</text>
</comment>
<dbReference type="AlphaFoldDB" id="E3GZC6"/>
<dbReference type="Proteomes" id="UP000002315">
    <property type="component" value="Chromosome"/>
</dbReference>
<evidence type="ECO:0000259" key="6">
    <source>
        <dbReference type="PROSITE" id="PS50296"/>
    </source>
</evidence>
<reference evidence="7 8" key="1">
    <citation type="journal article" date="2010" name="Stand. Genomic Sci.">
        <title>Complete genome sequence of Methanothermus fervidus type strain (V24S).</title>
        <authorList>
            <person name="Anderson I."/>
            <person name="Djao O.D."/>
            <person name="Misra M."/>
            <person name="Chertkov O."/>
            <person name="Nolan M."/>
            <person name="Lucas S."/>
            <person name="Lapidus A."/>
            <person name="Del Rio T.G."/>
            <person name="Tice H."/>
            <person name="Cheng J.F."/>
            <person name="Tapia R."/>
            <person name="Han C."/>
            <person name="Goodwin L."/>
            <person name="Pitluck S."/>
            <person name="Liolios K."/>
            <person name="Ivanova N."/>
            <person name="Mavromatis K."/>
            <person name="Mikhailova N."/>
            <person name="Pati A."/>
            <person name="Brambilla E."/>
            <person name="Chen A."/>
            <person name="Palaniappan K."/>
            <person name="Land M."/>
            <person name="Hauser L."/>
            <person name="Chang Y.J."/>
            <person name="Jeffries C.D."/>
            <person name="Sikorski J."/>
            <person name="Spring S."/>
            <person name="Rohde M."/>
            <person name="Eichinger K."/>
            <person name="Huber H."/>
            <person name="Wirth R."/>
            <person name="Goker M."/>
            <person name="Detter J.C."/>
            <person name="Woyke T."/>
            <person name="Bristow J."/>
            <person name="Eisen J.A."/>
            <person name="Markowitz V."/>
            <person name="Hugenholtz P."/>
            <person name="Klenk H.P."/>
            <person name="Kyrpides N.C."/>
        </authorList>
    </citation>
    <scope>NUCLEOTIDE SEQUENCE [LARGE SCALE GENOMIC DNA]</scope>
    <source>
        <strain evidence="8">ATCC 43054 / DSM 2088 / JCM 10308 / V24 S</strain>
    </source>
</reference>
<dbReference type="Gene3D" id="3.30.780.10">
    <property type="entry name" value="SUI1-like domain"/>
    <property type="match status" value="1"/>
</dbReference>
<keyword evidence="7" id="KW-0396">Initiation factor</keyword>
<organism evidence="7 8">
    <name type="scientific">Methanothermus fervidus (strain ATCC 43054 / DSM 2088 / JCM 10308 / V24 S)</name>
    <dbReference type="NCBI Taxonomy" id="523846"/>
    <lineage>
        <taxon>Archaea</taxon>
        <taxon>Methanobacteriati</taxon>
        <taxon>Methanobacteriota</taxon>
        <taxon>Methanomada group</taxon>
        <taxon>Methanobacteria</taxon>
        <taxon>Methanobacteriales</taxon>
        <taxon>Methanothermaceae</taxon>
        <taxon>Methanothermus</taxon>
    </lineage>
</organism>
<dbReference type="Pfam" id="PF01253">
    <property type="entry name" value="SUI1"/>
    <property type="match status" value="1"/>
</dbReference>